<dbReference type="CDD" id="cd02769">
    <property type="entry name" value="MopB_DMSOR-BSOR-TMAOR"/>
    <property type="match status" value="1"/>
</dbReference>
<protein>
    <submittedName>
        <fullName evidence="10">Asp-tRNA(Asn)/Glu-tRNA(Gln) amidotransferase GatCAB subunit C</fullName>
    </submittedName>
</protein>
<evidence type="ECO:0000256" key="4">
    <source>
        <dbReference type="ARBA" id="ARBA00022723"/>
    </source>
</evidence>
<dbReference type="EMBL" id="CP034035">
    <property type="protein sequence ID" value="QCR07622.1"/>
    <property type="molecule type" value="Genomic_DNA"/>
</dbReference>
<evidence type="ECO:0000259" key="7">
    <source>
        <dbReference type="Pfam" id="PF00384"/>
    </source>
</evidence>
<dbReference type="PROSITE" id="PS00932">
    <property type="entry name" value="MOLYBDOPTERIN_PROK_3"/>
    <property type="match status" value="1"/>
</dbReference>
<evidence type="ECO:0000256" key="3">
    <source>
        <dbReference type="ARBA" id="ARBA00022505"/>
    </source>
</evidence>
<dbReference type="Pfam" id="PF01568">
    <property type="entry name" value="Molydop_binding"/>
    <property type="match status" value="1"/>
</dbReference>
<dbReference type="GO" id="GO:0030288">
    <property type="term" value="C:outer membrane-bounded periplasmic space"/>
    <property type="evidence" value="ECO:0007669"/>
    <property type="project" value="TreeGrafter"/>
</dbReference>
<evidence type="ECO:0000313" key="11">
    <source>
        <dbReference type="Proteomes" id="UP000299580"/>
    </source>
</evidence>
<evidence type="ECO:0000256" key="5">
    <source>
        <dbReference type="ARBA" id="ARBA00022764"/>
    </source>
</evidence>
<organism evidence="10 11">
    <name type="scientific">Brenneria rubrifaciens</name>
    <dbReference type="NCBI Taxonomy" id="55213"/>
    <lineage>
        <taxon>Bacteria</taxon>
        <taxon>Pseudomonadati</taxon>
        <taxon>Pseudomonadota</taxon>
        <taxon>Gammaproteobacteria</taxon>
        <taxon>Enterobacterales</taxon>
        <taxon>Pectobacteriaceae</taxon>
        <taxon>Brenneria</taxon>
    </lineage>
</organism>
<dbReference type="InterPro" id="IPR009010">
    <property type="entry name" value="Asp_de-COase-like_dom_sf"/>
</dbReference>
<keyword evidence="5" id="KW-0574">Periplasm</keyword>
<dbReference type="RefSeq" id="WP_137712691.1">
    <property type="nucleotide sequence ID" value="NZ_CP034035.1"/>
</dbReference>
<reference evidence="10 11" key="1">
    <citation type="submission" date="2018-11" db="EMBL/GenBank/DDBJ databases">
        <title>Genome sequences of Brenneria nigrifluens and Brenneria rubrifaciens.</title>
        <authorList>
            <person name="Poret-Peterson A.T."/>
            <person name="McClean A.E."/>
            <person name="Kluepfel D.A."/>
        </authorList>
    </citation>
    <scope>NUCLEOTIDE SEQUENCE [LARGE SCALE GENOMIC DNA]</scope>
    <source>
        <strain evidence="10 11">6D370</strain>
    </source>
</reference>
<dbReference type="InterPro" id="IPR041954">
    <property type="entry name" value="CT_DMSOR/BSOR/TMAOR"/>
</dbReference>
<feature type="domain" description="Molybdopterin oxidoreductase N-terminal" evidence="9">
    <location>
        <begin position="7"/>
        <end position="43"/>
    </location>
</feature>
<dbReference type="AlphaFoldDB" id="A0A4P8QKM9"/>
<dbReference type="PANTHER" id="PTHR43742">
    <property type="entry name" value="TRIMETHYLAMINE-N-OXIDE REDUCTASE"/>
    <property type="match status" value="1"/>
</dbReference>
<keyword evidence="4" id="KW-0479">Metal-binding</keyword>
<dbReference type="InterPro" id="IPR006657">
    <property type="entry name" value="MoPterin_dinucl-bd_dom"/>
</dbReference>
<dbReference type="InterPro" id="IPR050612">
    <property type="entry name" value="Prok_Mopterin_Oxidored"/>
</dbReference>
<dbReference type="Pfam" id="PF18364">
    <property type="entry name" value="Molybdopterin_N"/>
    <property type="match status" value="1"/>
</dbReference>
<keyword evidence="11" id="KW-1185">Reference proteome</keyword>
<name>A0A4P8QKM9_9GAMM</name>
<dbReference type="GO" id="GO:0009061">
    <property type="term" value="P:anaerobic respiration"/>
    <property type="evidence" value="ECO:0007669"/>
    <property type="project" value="TreeGrafter"/>
</dbReference>
<dbReference type="GO" id="GO:0016740">
    <property type="term" value="F:transferase activity"/>
    <property type="evidence" value="ECO:0007669"/>
    <property type="project" value="UniProtKB-KW"/>
</dbReference>
<gene>
    <name evidence="10" type="ORF">EH207_03145</name>
</gene>
<dbReference type="Gene3D" id="3.40.50.740">
    <property type="match status" value="1"/>
</dbReference>
<dbReference type="KEGG" id="brb:EH207_03145"/>
<dbReference type="Proteomes" id="UP000299580">
    <property type="component" value="Chromosome"/>
</dbReference>
<dbReference type="SUPFAM" id="SSF50692">
    <property type="entry name" value="ADC-like"/>
    <property type="match status" value="1"/>
</dbReference>
<evidence type="ECO:0000259" key="8">
    <source>
        <dbReference type="Pfam" id="PF01568"/>
    </source>
</evidence>
<dbReference type="GO" id="GO:0016491">
    <property type="term" value="F:oxidoreductase activity"/>
    <property type="evidence" value="ECO:0007669"/>
    <property type="project" value="UniProtKB-KW"/>
</dbReference>
<comment type="cofactor">
    <cofactor evidence="1">
        <name>Mo-bis(molybdopterin guanine dinucleotide)</name>
        <dbReference type="ChEBI" id="CHEBI:60539"/>
    </cofactor>
</comment>
<feature type="domain" description="Molybdopterin oxidoreductase" evidence="7">
    <location>
        <begin position="50"/>
        <end position="506"/>
    </location>
</feature>
<evidence type="ECO:0000259" key="9">
    <source>
        <dbReference type="Pfam" id="PF18364"/>
    </source>
</evidence>
<dbReference type="GO" id="GO:0030151">
    <property type="term" value="F:molybdenum ion binding"/>
    <property type="evidence" value="ECO:0007669"/>
    <property type="project" value="TreeGrafter"/>
</dbReference>
<accession>A0A4P8QKM9</accession>
<keyword evidence="3" id="KW-0500">Molybdenum</keyword>
<dbReference type="Gene3D" id="3.90.55.10">
    <property type="entry name" value="Dimethylsulfoxide Reductase, domain 3"/>
    <property type="match status" value="1"/>
</dbReference>
<dbReference type="CDD" id="cd02793">
    <property type="entry name" value="MopB_CT_DMSOR-BSOR-TMAOR"/>
    <property type="match status" value="1"/>
</dbReference>
<dbReference type="Gene3D" id="3.40.228.10">
    <property type="entry name" value="Dimethylsulfoxide Reductase, domain 2"/>
    <property type="match status" value="1"/>
</dbReference>
<dbReference type="GO" id="GO:0009055">
    <property type="term" value="F:electron transfer activity"/>
    <property type="evidence" value="ECO:0007669"/>
    <property type="project" value="TreeGrafter"/>
</dbReference>
<evidence type="ECO:0000256" key="6">
    <source>
        <dbReference type="ARBA" id="ARBA00023002"/>
    </source>
</evidence>
<dbReference type="OrthoDB" id="9815647at2"/>
<dbReference type="InterPro" id="IPR006656">
    <property type="entry name" value="Mopterin_OxRdtase"/>
</dbReference>
<dbReference type="InterPro" id="IPR006655">
    <property type="entry name" value="Mopterin_OxRdtase_prok_CS"/>
</dbReference>
<evidence type="ECO:0000313" key="10">
    <source>
        <dbReference type="EMBL" id="QCR07622.1"/>
    </source>
</evidence>
<dbReference type="SUPFAM" id="SSF53706">
    <property type="entry name" value="Formate dehydrogenase/DMSO reductase, domains 1-3"/>
    <property type="match status" value="1"/>
</dbReference>
<dbReference type="PANTHER" id="PTHR43742:SF10">
    <property type="entry name" value="TRIMETHYLAMINE-N-OXIDE REDUCTASE 2"/>
    <property type="match status" value="1"/>
</dbReference>
<dbReference type="Pfam" id="PF00384">
    <property type="entry name" value="Molybdopterin"/>
    <property type="match status" value="1"/>
</dbReference>
<feature type="domain" description="Molybdopterin dinucleotide-binding" evidence="8">
    <location>
        <begin position="619"/>
        <end position="733"/>
    </location>
</feature>
<keyword evidence="10" id="KW-0808">Transferase</keyword>
<dbReference type="GO" id="GO:0043546">
    <property type="term" value="F:molybdopterin cofactor binding"/>
    <property type="evidence" value="ECO:0007669"/>
    <property type="project" value="InterPro"/>
</dbReference>
<sequence>MRAQKTHSAHWGVFSANMEGARLHIRPFDQDPDPNPLTDNFLNALDHPARIRTPAVRRGWLENGPGPDNQRGADEYIAISWDKAFHLLTAELQRVNTRFGPEAIFGGSYGWSSAGRFHHAQSQVHRFLNIALGGYVRSVNTYSSGAASVLLPHIIGDLNEVARRGVNWEQIAQYTDVVIAFGGMALKNSRVASGGISEHTEKGFMRQAAARGARFINISPLQSDMPAESRAEWIGIRPGTDSALILAILHTLVSRRYCDEHFLATYCVGWERFLDYLLGETDGQPKTPEWASAICGIDACQIDALAASLHNKRVLVTVAHALQRAEHGEQPVWLGMVLAAALGQHGLPGGGYAYALGALGHYGKHHNQVAFPALPQGVNGINRFIPVARIADCLLHPGEPFAFNGQTLTYPDIKLAYWAGGNPFHHHQDLGRLRRAFSRLDTLIVHEIAWTATARHADIVLPATMTLEREDIGGTPTDPHLVAMHRIAEPFAEAKDDYAIFTELSRRLGKEEAFTEGRTSREWLQHLYQQMRTKMQAQGEAFPDFDAFWEQGIIRLPQCKDGGRLLSAFRHDPIRHPLPTPSGKLEIFSETIAGFGYRDCPGHPVWLEPEQRPTAAFPLYLIANQPATRLHSQLDFGLHSVEGKRREREVCRLHPEDARRRGIGDGDIVRLFNTRGACLACAQLSSEIVPGVIQLPTGAWFDPDDPLAELPFCRHGNPNVLTLDKGTSALGQGCCGQITVVEVERFTGPIPPVTAFVPPPFRQDGAT</sequence>
<dbReference type="InterPro" id="IPR041460">
    <property type="entry name" value="Molybdopterin_N"/>
</dbReference>
<proteinExistence type="inferred from homology"/>
<keyword evidence="6" id="KW-0560">Oxidoreductase</keyword>
<evidence type="ECO:0000256" key="1">
    <source>
        <dbReference type="ARBA" id="ARBA00001942"/>
    </source>
</evidence>
<comment type="similarity">
    <text evidence="2">Belongs to the prokaryotic molybdopterin-containing oxidoreductase family.</text>
</comment>
<dbReference type="Gene3D" id="2.40.40.20">
    <property type="match status" value="1"/>
</dbReference>
<evidence type="ECO:0000256" key="2">
    <source>
        <dbReference type="ARBA" id="ARBA00010312"/>
    </source>
</evidence>